<evidence type="ECO:0000256" key="1">
    <source>
        <dbReference type="SAM" id="Phobius"/>
    </source>
</evidence>
<proteinExistence type="predicted"/>
<dbReference type="PANTHER" id="PTHR38480:SF1">
    <property type="entry name" value="SLR0254 PROTEIN"/>
    <property type="match status" value="1"/>
</dbReference>
<dbReference type="PATRIC" id="fig|1299334.3.peg.147"/>
<dbReference type="EMBL" id="JAOB01000004">
    <property type="protein sequence ID" value="EUA78615.1"/>
    <property type="molecule type" value="Genomic_DNA"/>
</dbReference>
<dbReference type="AlphaFoldDB" id="X8EFI9"/>
<comment type="caution">
    <text evidence="2">The sequence shown here is derived from an EMBL/GenBank/DDBJ whole genome shotgun (WGS) entry which is preliminary data.</text>
</comment>
<reference evidence="2" key="1">
    <citation type="submission" date="2014-01" db="EMBL/GenBank/DDBJ databases">
        <authorList>
            <person name="Brown-Elliot B."/>
            <person name="Wallace R."/>
            <person name="Lenaerts A."/>
            <person name="Ordway D."/>
            <person name="DeGroote M.A."/>
            <person name="Parker T."/>
            <person name="Sizemore C."/>
            <person name="Tallon L.J."/>
            <person name="Sadzewicz L.K."/>
            <person name="Sengamalay N."/>
            <person name="Fraser C.M."/>
            <person name="Hine E."/>
            <person name="Shefchek K.A."/>
            <person name="Das S.P."/>
            <person name="Tettelin H."/>
        </authorList>
    </citation>
    <scope>NUCLEOTIDE SEQUENCE [LARGE SCALE GENOMIC DNA]</scope>
    <source>
        <strain evidence="2">4042</strain>
    </source>
</reference>
<keyword evidence="1" id="KW-1133">Transmembrane helix</keyword>
<organism evidence="2">
    <name type="scientific">Mycobacterium xenopi 4042</name>
    <dbReference type="NCBI Taxonomy" id="1299334"/>
    <lineage>
        <taxon>Bacteria</taxon>
        <taxon>Bacillati</taxon>
        <taxon>Actinomycetota</taxon>
        <taxon>Actinomycetes</taxon>
        <taxon>Mycobacteriales</taxon>
        <taxon>Mycobacteriaceae</taxon>
        <taxon>Mycobacterium</taxon>
    </lineage>
</organism>
<feature type="transmembrane region" description="Helical" evidence="1">
    <location>
        <begin position="26"/>
        <end position="48"/>
    </location>
</feature>
<feature type="transmembrane region" description="Helical" evidence="1">
    <location>
        <begin position="54"/>
        <end position="75"/>
    </location>
</feature>
<keyword evidence="1" id="KW-0812">Transmembrane</keyword>
<keyword evidence="1" id="KW-0472">Membrane</keyword>
<name>X8EFI9_MYCXE</name>
<sequence>MAEVVTGDAVVLDVQIAQLPVRAVGALIDIAVVFVGYLLALMLWAATLTQFDDAATAAILVIFTVLVLVGYPLVFETATRALARQDRDGLRVVPTTAAGTLPAGAVSGSGVGGGDLDALG</sequence>
<dbReference type="PANTHER" id="PTHR38480">
    <property type="entry name" value="SLR0254 PROTEIN"/>
    <property type="match status" value="1"/>
</dbReference>
<evidence type="ECO:0000313" key="2">
    <source>
        <dbReference type="EMBL" id="EUA78615.1"/>
    </source>
</evidence>
<gene>
    <name evidence="2" type="ORF">I553_2905</name>
</gene>
<accession>X8EFI9</accession>
<protein>
    <submittedName>
        <fullName evidence="2">Putative integral membrane protein</fullName>
    </submittedName>
</protein>